<name>A0AAN7TBJ7_9PEZI</name>
<feature type="region of interest" description="Disordered" evidence="1">
    <location>
        <begin position="1"/>
        <end position="29"/>
    </location>
</feature>
<sequence>MRPHPNQSYAGNSRGRTSPYQTREQKLDQERALGDLSALLERGITDMLHTMGDKRGIQKRQRRRAVEAYRQAVLQEEKLREEHHEEEKMNTELARERDRFATLRAQRLRRESRAAAESTESSSESDGLATPPLRPMHVSSIYMQGSTGPPRPPSHPVKRTRTGRAPSPQISDSYPHPPGPAADVTMPNVPHPYPNDETPMPPRPPEPRPRQRKPSRRTEPIPEPVFPDDGAQVPPVHIVHVQDPAPQRSAAYQERIHAAERRGYEAARRELEAERRRVTASRRTTAESTQHREDERPEPVRSGWYRPRVTRGTQDVEVDERKPHPTMVTLNNGRRFQLASRTRSFAVESEEVHRERERRYAVADGRRVSRRSWFMT</sequence>
<reference evidence="2" key="1">
    <citation type="submission" date="2023-08" db="EMBL/GenBank/DDBJ databases">
        <title>Black Yeasts Isolated from many extreme environments.</title>
        <authorList>
            <person name="Coleine C."/>
            <person name="Stajich J.E."/>
            <person name="Selbmann L."/>
        </authorList>
    </citation>
    <scope>NUCLEOTIDE SEQUENCE</scope>
    <source>
        <strain evidence="2">CCFEE 5401</strain>
    </source>
</reference>
<feature type="region of interest" description="Disordered" evidence="1">
    <location>
        <begin position="270"/>
        <end position="319"/>
    </location>
</feature>
<accession>A0AAN7TBJ7</accession>
<feature type="compositionally biased region" description="Low complexity" evidence="1">
    <location>
        <begin position="115"/>
        <end position="125"/>
    </location>
</feature>
<feature type="compositionally biased region" description="Basic and acidic residues" evidence="1">
    <location>
        <begin position="289"/>
        <end position="299"/>
    </location>
</feature>
<gene>
    <name evidence="2" type="ORF">LTR62_006541</name>
</gene>
<proteinExistence type="predicted"/>
<feature type="compositionally biased region" description="Basic and acidic residues" evidence="1">
    <location>
        <begin position="77"/>
        <end position="101"/>
    </location>
</feature>
<evidence type="ECO:0000313" key="2">
    <source>
        <dbReference type="EMBL" id="KAK5109808.1"/>
    </source>
</evidence>
<protein>
    <submittedName>
        <fullName evidence="2">Uncharacterized protein</fullName>
    </submittedName>
</protein>
<organism evidence="2 3">
    <name type="scientific">Meristemomyces frigidus</name>
    <dbReference type="NCBI Taxonomy" id="1508187"/>
    <lineage>
        <taxon>Eukaryota</taxon>
        <taxon>Fungi</taxon>
        <taxon>Dikarya</taxon>
        <taxon>Ascomycota</taxon>
        <taxon>Pezizomycotina</taxon>
        <taxon>Dothideomycetes</taxon>
        <taxon>Dothideomycetidae</taxon>
        <taxon>Mycosphaerellales</taxon>
        <taxon>Teratosphaeriaceae</taxon>
        <taxon>Meristemomyces</taxon>
    </lineage>
</organism>
<evidence type="ECO:0000313" key="3">
    <source>
        <dbReference type="Proteomes" id="UP001310890"/>
    </source>
</evidence>
<feature type="region of interest" description="Disordered" evidence="1">
    <location>
        <begin position="77"/>
        <end position="233"/>
    </location>
</feature>
<comment type="caution">
    <text evidence="2">The sequence shown here is derived from an EMBL/GenBank/DDBJ whole genome shotgun (WGS) entry which is preliminary data.</text>
</comment>
<dbReference type="Proteomes" id="UP001310890">
    <property type="component" value="Unassembled WGS sequence"/>
</dbReference>
<dbReference type="EMBL" id="JAVRRL010000058">
    <property type="protein sequence ID" value="KAK5109808.1"/>
    <property type="molecule type" value="Genomic_DNA"/>
</dbReference>
<dbReference type="AlphaFoldDB" id="A0AAN7TBJ7"/>
<evidence type="ECO:0000256" key="1">
    <source>
        <dbReference type="SAM" id="MobiDB-lite"/>
    </source>
</evidence>
<feature type="compositionally biased region" description="Polar residues" evidence="1">
    <location>
        <begin position="1"/>
        <end position="22"/>
    </location>
</feature>
<feature type="compositionally biased region" description="Pro residues" evidence="1">
    <location>
        <begin position="189"/>
        <end position="204"/>
    </location>
</feature>